<dbReference type="GO" id="GO:0005524">
    <property type="term" value="F:ATP binding"/>
    <property type="evidence" value="ECO:0007669"/>
    <property type="project" value="UniProtKB-KW"/>
</dbReference>
<evidence type="ECO:0000256" key="4">
    <source>
        <dbReference type="ARBA" id="ARBA00022475"/>
    </source>
</evidence>
<evidence type="ECO:0000313" key="14">
    <source>
        <dbReference type="Proteomes" id="UP000036834"/>
    </source>
</evidence>
<accession>A0A0K9YP50</accession>
<evidence type="ECO:0000256" key="5">
    <source>
        <dbReference type="ARBA" id="ARBA00022597"/>
    </source>
</evidence>
<dbReference type="GO" id="GO:0016887">
    <property type="term" value="F:ATP hydrolysis activity"/>
    <property type="evidence" value="ECO:0007669"/>
    <property type="project" value="InterPro"/>
</dbReference>
<proteinExistence type="predicted"/>
<dbReference type="FunFam" id="3.40.50.300:FF:000126">
    <property type="entry name" value="Galactose/methyl galactoside import ATP-binding protein MglA"/>
    <property type="match status" value="1"/>
</dbReference>
<keyword evidence="15" id="KW-1185">Reference proteome</keyword>
<keyword evidence="9" id="KW-1278">Translocase</keyword>
<comment type="subcellular location">
    <subcellularLocation>
        <location evidence="2">Cell inner membrane</location>
    </subcellularLocation>
    <subcellularLocation>
        <location evidence="1">Cell membrane</location>
        <topology evidence="1">Peripheral membrane protein</topology>
    </subcellularLocation>
</comment>
<keyword evidence="8 13" id="KW-0067">ATP-binding</keyword>
<dbReference type="FunFam" id="3.40.50.300:FF:000127">
    <property type="entry name" value="Ribose import ATP-binding protein RbsA"/>
    <property type="match status" value="1"/>
</dbReference>
<dbReference type="PROSITE" id="PS50893">
    <property type="entry name" value="ABC_TRANSPORTER_2"/>
    <property type="match status" value="2"/>
</dbReference>
<evidence type="ECO:0000313" key="13">
    <source>
        <dbReference type="EMBL" id="KNB70498.1"/>
    </source>
</evidence>
<protein>
    <submittedName>
        <fullName evidence="13">D-ribose transporter ATP-binding protein</fullName>
    </submittedName>
    <submittedName>
        <fullName evidence="12">Ribose ABC transporter ATP-binding protein</fullName>
    </submittedName>
</protein>
<feature type="domain" description="ABC transporter" evidence="11">
    <location>
        <begin position="6"/>
        <end position="242"/>
    </location>
</feature>
<gene>
    <name evidence="12" type="primary">rbsA_2</name>
    <name evidence="13" type="ORF">ADS79_16385</name>
    <name evidence="12" type="ORF">BRE01_66700</name>
</gene>
<keyword evidence="3" id="KW-0813">Transport</keyword>
<dbReference type="InterPro" id="IPR017871">
    <property type="entry name" value="ABC_transporter-like_CS"/>
</dbReference>
<evidence type="ECO:0000256" key="7">
    <source>
        <dbReference type="ARBA" id="ARBA00022741"/>
    </source>
</evidence>
<dbReference type="AlphaFoldDB" id="A0A0K9YP50"/>
<evidence type="ECO:0000256" key="10">
    <source>
        <dbReference type="ARBA" id="ARBA00023136"/>
    </source>
</evidence>
<evidence type="ECO:0000256" key="2">
    <source>
        <dbReference type="ARBA" id="ARBA00004533"/>
    </source>
</evidence>
<evidence type="ECO:0000259" key="11">
    <source>
        <dbReference type="PROSITE" id="PS50893"/>
    </source>
</evidence>
<reference evidence="13" key="2">
    <citation type="submission" date="2015-07" db="EMBL/GenBank/DDBJ databases">
        <title>MeaNS - Measles Nucleotide Surveillance Program.</title>
        <authorList>
            <person name="Tran T."/>
            <person name="Druce J."/>
        </authorList>
    </citation>
    <scope>NUCLEOTIDE SEQUENCE</scope>
    <source>
        <strain evidence="13">DSM 9887</strain>
    </source>
</reference>
<evidence type="ECO:0000256" key="3">
    <source>
        <dbReference type="ARBA" id="ARBA00022448"/>
    </source>
</evidence>
<keyword evidence="5" id="KW-0762">Sugar transport</keyword>
<dbReference type="EMBL" id="BJON01000038">
    <property type="protein sequence ID" value="GED72968.1"/>
    <property type="molecule type" value="Genomic_DNA"/>
</dbReference>
<evidence type="ECO:0000256" key="9">
    <source>
        <dbReference type="ARBA" id="ARBA00022967"/>
    </source>
</evidence>
<reference evidence="12 15" key="3">
    <citation type="submission" date="2019-06" db="EMBL/GenBank/DDBJ databases">
        <title>Whole genome shotgun sequence of Brevibacillus reuszeri NBRC 15719.</title>
        <authorList>
            <person name="Hosoyama A."/>
            <person name="Uohara A."/>
            <person name="Ohji S."/>
            <person name="Ichikawa N."/>
        </authorList>
    </citation>
    <scope>NUCLEOTIDE SEQUENCE [LARGE SCALE GENOMIC DNA]</scope>
    <source>
        <strain evidence="12 15">NBRC 15719</strain>
    </source>
</reference>
<dbReference type="Proteomes" id="UP000036834">
    <property type="component" value="Unassembled WGS sequence"/>
</dbReference>
<dbReference type="PATRIC" id="fig|54915.3.peg.2321"/>
<dbReference type="RefSeq" id="WP_049739487.1">
    <property type="nucleotide sequence ID" value="NZ_BJON01000038.1"/>
</dbReference>
<organism evidence="13 14">
    <name type="scientific">Brevibacillus reuszeri</name>
    <dbReference type="NCBI Taxonomy" id="54915"/>
    <lineage>
        <taxon>Bacteria</taxon>
        <taxon>Bacillati</taxon>
        <taxon>Bacillota</taxon>
        <taxon>Bacilli</taxon>
        <taxon>Bacillales</taxon>
        <taxon>Paenibacillaceae</taxon>
        <taxon>Brevibacillus</taxon>
    </lineage>
</organism>
<dbReference type="STRING" id="54915.ADS79_16385"/>
<dbReference type="Gene3D" id="3.40.50.300">
    <property type="entry name" value="P-loop containing nucleotide triphosphate hydrolases"/>
    <property type="match status" value="2"/>
</dbReference>
<dbReference type="PANTHER" id="PTHR43790:SF3">
    <property type="entry name" value="D-ALLOSE IMPORT ATP-BINDING PROTEIN ALSA-RELATED"/>
    <property type="match status" value="1"/>
</dbReference>
<dbReference type="InterPro" id="IPR003593">
    <property type="entry name" value="AAA+_ATPase"/>
</dbReference>
<comment type="caution">
    <text evidence="13">The sequence shown here is derived from an EMBL/GenBank/DDBJ whole genome shotgun (WGS) entry which is preliminary data.</text>
</comment>
<dbReference type="PROSITE" id="PS00211">
    <property type="entry name" value="ABC_TRANSPORTER_1"/>
    <property type="match status" value="1"/>
</dbReference>
<dbReference type="PANTHER" id="PTHR43790">
    <property type="entry name" value="CARBOHYDRATE TRANSPORT ATP-BINDING PROTEIN MG119-RELATED"/>
    <property type="match status" value="1"/>
</dbReference>
<dbReference type="GO" id="GO:0015749">
    <property type="term" value="P:monosaccharide transmembrane transport"/>
    <property type="evidence" value="ECO:0007669"/>
    <property type="project" value="UniProtKB-ARBA"/>
</dbReference>
<dbReference type="Pfam" id="PF00005">
    <property type="entry name" value="ABC_tran"/>
    <property type="match status" value="2"/>
</dbReference>
<evidence type="ECO:0000256" key="8">
    <source>
        <dbReference type="ARBA" id="ARBA00022840"/>
    </source>
</evidence>
<evidence type="ECO:0000256" key="6">
    <source>
        <dbReference type="ARBA" id="ARBA00022737"/>
    </source>
</evidence>
<evidence type="ECO:0000313" key="12">
    <source>
        <dbReference type="EMBL" id="GED72968.1"/>
    </source>
</evidence>
<dbReference type="OrthoDB" id="9766104at2"/>
<dbReference type="CDD" id="cd03216">
    <property type="entry name" value="ABC_Carb_Monos_I"/>
    <property type="match status" value="1"/>
</dbReference>
<keyword evidence="7" id="KW-0547">Nucleotide-binding</keyword>
<keyword evidence="6" id="KW-0677">Repeat</keyword>
<dbReference type="EMBL" id="LGIQ01000009">
    <property type="protein sequence ID" value="KNB70498.1"/>
    <property type="molecule type" value="Genomic_DNA"/>
</dbReference>
<dbReference type="CDD" id="cd03215">
    <property type="entry name" value="ABC_Carb_Monos_II"/>
    <property type="match status" value="1"/>
</dbReference>
<keyword evidence="10" id="KW-0472">Membrane</keyword>
<keyword evidence="4" id="KW-1003">Cell membrane</keyword>
<dbReference type="SUPFAM" id="SSF52540">
    <property type="entry name" value="P-loop containing nucleoside triphosphate hydrolases"/>
    <property type="match status" value="2"/>
</dbReference>
<name>A0A0K9YP50_9BACL</name>
<evidence type="ECO:0000313" key="15">
    <source>
        <dbReference type="Proteomes" id="UP000319578"/>
    </source>
</evidence>
<dbReference type="SMART" id="SM00382">
    <property type="entry name" value="AAA"/>
    <property type="match status" value="2"/>
</dbReference>
<dbReference type="GO" id="GO:0005886">
    <property type="term" value="C:plasma membrane"/>
    <property type="evidence" value="ECO:0007669"/>
    <property type="project" value="UniProtKB-SubCell"/>
</dbReference>
<dbReference type="InterPro" id="IPR027417">
    <property type="entry name" value="P-loop_NTPase"/>
</dbReference>
<dbReference type="Proteomes" id="UP000319578">
    <property type="component" value="Unassembled WGS sequence"/>
</dbReference>
<dbReference type="InterPro" id="IPR050107">
    <property type="entry name" value="ABC_carbohydrate_import_ATPase"/>
</dbReference>
<dbReference type="InterPro" id="IPR003439">
    <property type="entry name" value="ABC_transporter-like_ATP-bd"/>
</dbReference>
<sequence>MRSPILELQSISKEFSGVKALSDVSLTVYPGSVHALVGENGAGKSTLMKILTGAYNKTNGQIFFEGKEIEQMDPKLSKKLGIHCIYQELNVMKNMTVAENVCIGAQPVTKLGLIDWKQMNHAAKEIFSFLQLDINPKMLVRELSIAQKQMVEIARAISQQARILIMDEPTSSLSERETEVLLSLVEELKKKGVSILYISHRMDEIFRICDTVTVLRDGTHIKTLPLKEVYNVDSLVELMVNRKVTNYFHKVEVDLGKPILRVEKLSKRGVLKDISFEIRQGEILGVAGLVGAGRSEIAKALFGLLKTDSGEIFIDAQKVEIQKPSDAIRLGLGFVTENRKETGLALKQSVRANITMSNLKKYVKNMLVNQTEEKQIAEEYRKKLNIKTATLEQPISSLSGGNQQKAILSRWIIQEPRILILDEPCRGVDVGAKAEIFAQISQLAQQGVAIIMISSEIPEIVGMSDRVIVMREGSIAGLLDKHAITPDNILKLAFGGGVSA</sequence>
<evidence type="ECO:0000256" key="1">
    <source>
        <dbReference type="ARBA" id="ARBA00004202"/>
    </source>
</evidence>
<reference evidence="14" key="1">
    <citation type="submission" date="2015-07" db="EMBL/GenBank/DDBJ databases">
        <title>Genome sequencing project for genomic taxonomy and phylogenomics of Bacillus-like bacteria.</title>
        <authorList>
            <person name="Liu B."/>
            <person name="Wang J."/>
            <person name="Zhu Y."/>
            <person name="Liu G."/>
            <person name="Chen Q."/>
            <person name="Chen Z."/>
            <person name="Lan J."/>
            <person name="Che J."/>
            <person name="Ge C."/>
            <person name="Shi H."/>
            <person name="Pan Z."/>
            <person name="Liu X."/>
        </authorList>
    </citation>
    <scope>NUCLEOTIDE SEQUENCE [LARGE SCALE GENOMIC DNA]</scope>
    <source>
        <strain evidence="14">DSM 9887</strain>
    </source>
</reference>
<feature type="domain" description="ABC transporter" evidence="11">
    <location>
        <begin position="250"/>
        <end position="497"/>
    </location>
</feature>